<gene>
    <name evidence="2" type="ORF">HPF_13150</name>
</gene>
<keyword evidence="1" id="KW-0812">Transmembrane</keyword>
<reference evidence="2 3" key="1">
    <citation type="submission" date="2019-03" db="EMBL/GenBank/DDBJ databases">
        <authorList>
            <person name="Sebastian G."/>
            <person name="Baumann P."/>
            <person name="Ruckert C."/>
            <person name="Kalinowski J."/>
            <person name="Nebel B."/>
            <person name="Takors R."/>
            <person name="Blombach B."/>
        </authorList>
    </citation>
    <scope>NUCLEOTIDE SEQUENCE [LARGE SCALE GENOMIC DNA]</scope>
    <source>
        <strain evidence="2 3">DSM 1084</strain>
    </source>
</reference>
<evidence type="ECO:0000313" key="3">
    <source>
        <dbReference type="Proteomes" id="UP000293912"/>
    </source>
</evidence>
<evidence type="ECO:0000313" key="2">
    <source>
        <dbReference type="EMBL" id="QBM28642.1"/>
    </source>
</evidence>
<evidence type="ECO:0000256" key="1">
    <source>
        <dbReference type="SAM" id="Phobius"/>
    </source>
</evidence>
<sequence>MEDDKCVLRVGNSRTADAHFAGYQPEHRASQEFCEDIPEVGRAVMVIDFIQPALRERVVEFRILRDASGKEAMARYEDLGDAGRIAAETVVALPAKTYPRGTVTLDHRFSAAGWYIGLLSATDPATGKTEHSVFPFRVGVRNYWKYLPFPLVLMGVALLLYRFTRPRRRT</sequence>
<protein>
    <submittedName>
        <fullName evidence="2">Uncharacterized protein</fullName>
    </submittedName>
</protein>
<organism evidence="2 3">
    <name type="scientific">Hydrogenophaga pseudoflava</name>
    <name type="common">Pseudomonas carboxydoflava</name>
    <dbReference type="NCBI Taxonomy" id="47421"/>
    <lineage>
        <taxon>Bacteria</taxon>
        <taxon>Pseudomonadati</taxon>
        <taxon>Pseudomonadota</taxon>
        <taxon>Betaproteobacteria</taxon>
        <taxon>Burkholderiales</taxon>
        <taxon>Comamonadaceae</taxon>
        <taxon>Hydrogenophaga</taxon>
    </lineage>
</organism>
<keyword evidence="1" id="KW-1133">Transmembrane helix</keyword>
<keyword evidence="1" id="KW-0472">Membrane</keyword>
<dbReference type="EMBL" id="CP037867">
    <property type="protein sequence ID" value="QBM28642.1"/>
    <property type="molecule type" value="Genomic_DNA"/>
</dbReference>
<name>A0A4P6WXA6_HYDPS</name>
<accession>A0A4P6WXA6</accession>
<proteinExistence type="predicted"/>
<dbReference type="KEGG" id="hpse:HPF_13150"/>
<dbReference type="AlphaFoldDB" id="A0A4P6WXA6"/>
<dbReference type="Proteomes" id="UP000293912">
    <property type="component" value="Chromosome"/>
</dbReference>
<keyword evidence="3" id="KW-1185">Reference proteome</keyword>
<dbReference type="RefSeq" id="WP_133156845.1">
    <property type="nucleotide sequence ID" value="NZ_CP037867.1"/>
</dbReference>
<feature type="transmembrane region" description="Helical" evidence="1">
    <location>
        <begin position="143"/>
        <end position="161"/>
    </location>
</feature>